<dbReference type="KEGG" id="slb:AWJ20_2253"/>
<dbReference type="SUPFAM" id="SSF47661">
    <property type="entry name" value="t-snare proteins"/>
    <property type="match status" value="1"/>
</dbReference>
<sequence length="75" mass="8174">MSSPLDSGAGTELFASYDSDFQLAYSEITQKLDDIPNLTTEQQKPAIKAAERAVEEAYEIVSRKPEVASPINPSL</sequence>
<dbReference type="EMBL" id="CP014503">
    <property type="protein sequence ID" value="ANB14648.1"/>
    <property type="molecule type" value="Genomic_DNA"/>
</dbReference>
<organism evidence="3 4">
    <name type="scientific">Sugiyamaella lignohabitans</name>
    <dbReference type="NCBI Taxonomy" id="796027"/>
    <lineage>
        <taxon>Eukaryota</taxon>
        <taxon>Fungi</taxon>
        <taxon>Dikarya</taxon>
        <taxon>Ascomycota</taxon>
        <taxon>Saccharomycotina</taxon>
        <taxon>Dipodascomycetes</taxon>
        <taxon>Dipodascales</taxon>
        <taxon>Trichomonascaceae</taxon>
        <taxon>Sugiyamaella</taxon>
    </lineage>
</organism>
<comment type="similarity">
    <text evidence="1">Belongs to the VTI1 family.</text>
</comment>
<evidence type="ECO:0000313" key="3">
    <source>
        <dbReference type="EMBL" id="ANB14648.1"/>
    </source>
</evidence>
<protein>
    <recommendedName>
        <fullName evidence="2">Vesicle transport v-SNARE N-terminal domain-containing protein</fullName>
    </recommendedName>
</protein>
<keyword evidence="4" id="KW-1185">Reference proteome</keyword>
<dbReference type="InterPro" id="IPR038407">
    <property type="entry name" value="v-SNARE_N_sf"/>
</dbReference>
<dbReference type="InterPro" id="IPR007705">
    <property type="entry name" value="Vesicle_trsprt_v-SNARE_N"/>
</dbReference>
<dbReference type="GeneID" id="30034144"/>
<dbReference type="Proteomes" id="UP000189580">
    <property type="component" value="Chromosome b"/>
</dbReference>
<evidence type="ECO:0000256" key="1">
    <source>
        <dbReference type="ARBA" id="ARBA00006108"/>
    </source>
</evidence>
<dbReference type="GO" id="GO:0016020">
    <property type="term" value="C:membrane"/>
    <property type="evidence" value="ECO:0007669"/>
    <property type="project" value="InterPro"/>
</dbReference>
<dbReference type="OrthoDB" id="430637at2759"/>
<accession>A0A167EZT3</accession>
<dbReference type="Gene3D" id="1.20.58.400">
    <property type="entry name" value="t-snare proteins"/>
    <property type="match status" value="1"/>
</dbReference>
<dbReference type="GO" id="GO:0016192">
    <property type="term" value="P:vesicle-mediated transport"/>
    <property type="evidence" value="ECO:0007669"/>
    <property type="project" value="InterPro"/>
</dbReference>
<proteinExistence type="inferred from homology"/>
<reference evidence="3 4" key="1">
    <citation type="submission" date="2016-02" db="EMBL/GenBank/DDBJ databases">
        <title>Complete genome sequence and transcriptome regulation of the pentose utilising yeast Sugiyamaella lignohabitans.</title>
        <authorList>
            <person name="Bellasio M."/>
            <person name="Peymann A."/>
            <person name="Valli M."/>
            <person name="Sipitzky M."/>
            <person name="Graf A."/>
            <person name="Sauer M."/>
            <person name="Marx H."/>
            <person name="Mattanovich D."/>
        </authorList>
    </citation>
    <scope>NUCLEOTIDE SEQUENCE [LARGE SCALE GENOMIC DNA]</scope>
    <source>
        <strain evidence="3 4">CBS 10342</strain>
    </source>
</reference>
<dbReference type="GO" id="GO:0006886">
    <property type="term" value="P:intracellular protein transport"/>
    <property type="evidence" value="ECO:0007669"/>
    <property type="project" value="InterPro"/>
</dbReference>
<evidence type="ECO:0000259" key="2">
    <source>
        <dbReference type="Pfam" id="PF05008"/>
    </source>
</evidence>
<dbReference type="RefSeq" id="XP_018737125.1">
    <property type="nucleotide sequence ID" value="XM_018879186.1"/>
</dbReference>
<dbReference type="AlphaFoldDB" id="A0A167EZT3"/>
<dbReference type="InterPro" id="IPR010989">
    <property type="entry name" value="SNARE"/>
</dbReference>
<name>A0A167EZT3_9ASCO</name>
<evidence type="ECO:0000313" key="4">
    <source>
        <dbReference type="Proteomes" id="UP000189580"/>
    </source>
</evidence>
<feature type="domain" description="Vesicle transport v-SNARE N-terminal" evidence="2">
    <location>
        <begin position="11"/>
        <end position="62"/>
    </location>
</feature>
<gene>
    <name evidence="3" type="ORF">AWJ20_2253</name>
</gene>
<dbReference type="Pfam" id="PF05008">
    <property type="entry name" value="V-SNARE"/>
    <property type="match status" value="1"/>
</dbReference>